<evidence type="ECO:0000256" key="4">
    <source>
        <dbReference type="SAM" id="SignalP"/>
    </source>
</evidence>
<gene>
    <name evidence="6" type="ORF">MJO52_06025</name>
</gene>
<dbReference type="PANTHER" id="PTHR12302:SF3">
    <property type="entry name" value="SERINE_THREONINE-PROTEIN KINASE 31"/>
    <property type="match status" value="1"/>
</dbReference>
<protein>
    <submittedName>
        <fullName evidence="6">Thermonuclease family protein</fullName>
    </submittedName>
</protein>
<evidence type="ECO:0000313" key="7">
    <source>
        <dbReference type="Proteomes" id="UP001055658"/>
    </source>
</evidence>
<evidence type="ECO:0000256" key="2">
    <source>
        <dbReference type="ARBA" id="ARBA00022759"/>
    </source>
</evidence>
<sequence length="167" mass="19387">MKRLILLCTLSTSLQAAPLTNYRIIDGDTVHGYVSGEYVEIRLQCIDAPETYPSTQIYGPEATQTLNHLLSFGTVDFQSTGRDQYGRETGYLFVNGYNINQEMVARGAAWNYAYYCRDKFKIEQDFAYYSNLGLWGEMEAKDPYCFRKNLDHDFCYYNPENNFFLDD</sequence>
<evidence type="ECO:0000313" key="6">
    <source>
        <dbReference type="EMBL" id="USD22690.1"/>
    </source>
</evidence>
<dbReference type="SUPFAM" id="SSF50199">
    <property type="entry name" value="Staphylococcal nuclease"/>
    <property type="match status" value="1"/>
</dbReference>
<dbReference type="Proteomes" id="UP001055658">
    <property type="component" value="Chromosome"/>
</dbReference>
<dbReference type="PROSITE" id="PS50830">
    <property type="entry name" value="TNASE_3"/>
    <property type="match status" value="1"/>
</dbReference>
<dbReference type="InterPro" id="IPR016071">
    <property type="entry name" value="Staphylococal_nuclease_OB-fold"/>
</dbReference>
<feature type="domain" description="TNase-like" evidence="5">
    <location>
        <begin position="23"/>
        <end position="137"/>
    </location>
</feature>
<evidence type="ECO:0000256" key="1">
    <source>
        <dbReference type="ARBA" id="ARBA00022722"/>
    </source>
</evidence>
<keyword evidence="7" id="KW-1185">Reference proteome</keyword>
<evidence type="ECO:0000259" key="5">
    <source>
        <dbReference type="PROSITE" id="PS50830"/>
    </source>
</evidence>
<keyword evidence="2" id="KW-0255">Endonuclease</keyword>
<dbReference type="PANTHER" id="PTHR12302">
    <property type="entry name" value="EBNA2 BINDING PROTEIN P100"/>
    <property type="match status" value="1"/>
</dbReference>
<dbReference type="EMBL" id="CP092418">
    <property type="protein sequence ID" value="USD22690.1"/>
    <property type="molecule type" value="Genomic_DNA"/>
</dbReference>
<dbReference type="Pfam" id="PF00565">
    <property type="entry name" value="SNase"/>
    <property type="match status" value="1"/>
</dbReference>
<keyword evidence="3" id="KW-0378">Hydrolase</keyword>
<dbReference type="SMART" id="SM00318">
    <property type="entry name" value="SNc"/>
    <property type="match status" value="1"/>
</dbReference>
<keyword evidence="4" id="KW-0732">Signal</keyword>
<name>A0ABY4VEF5_9GAMM</name>
<keyword evidence="1" id="KW-0540">Nuclease</keyword>
<reference evidence="6" key="1">
    <citation type="submission" date="2022-02" db="EMBL/GenBank/DDBJ databases">
        <title>Coral-associated bacteria.</title>
        <authorList>
            <person name="Tang K."/>
            <person name="Wang X."/>
        </authorList>
    </citation>
    <scope>NUCLEOTIDE SEQUENCE</scope>
    <source>
        <strain evidence="6">SCSIO 43006</strain>
    </source>
</reference>
<dbReference type="InterPro" id="IPR035437">
    <property type="entry name" value="SNase_OB-fold_sf"/>
</dbReference>
<dbReference type="RefSeq" id="WP_252085044.1">
    <property type="nucleotide sequence ID" value="NZ_CP092418.1"/>
</dbReference>
<proteinExistence type="predicted"/>
<feature type="signal peptide" evidence="4">
    <location>
        <begin position="1"/>
        <end position="16"/>
    </location>
</feature>
<feature type="chain" id="PRO_5046132528" evidence="4">
    <location>
        <begin position="17"/>
        <end position="167"/>
    </location>
</feature>
<evidence type="ECO:0000256" key="3">
    <source>
        <dbReference type="ARBA" id="ARBA00022801"/>
    </source>
</evidence>
<dbReference type="Gene3D" id="2.40.50.90">
    <property type="match status" value="1"/>
</dbReference>
<accession>A0ABY4VEF5</accession>
<organism evidence="6 7">
    <name type="scientific">Microbulbifer variabilis</name>
    <dbReference type="NCBI Taxonomy" id="266805"/>
    <lineage>
        <taxon>Bacteria</taxon>
        <taxon>Pseudomonadati</taxon>
        <taxon>Pseudomonadota</taxon>
        <taxon>Gammaproteobacteria</taxon>
        <taxon>Cellvibrionales</taxon>
        <taxon>Microbulbiferaceae</taxon>
        <taxon>Microbulbifer</taxon>
    </lineage>
</organism>